<dbReference type="GO" id="GO:0005829">
    <property type="term" value="C:cytosol"/>
    <property type="evidence" value="ECO:0007669"/>
    <property type="project" value="TreeGrafter"/>
</dbReference>
<sequence length="156" mass="17488">MIFGQLSNLAKEKAAIGGVLQQGLEYLAKTDFKPMAVGRYEIDENMYALVQEYVTQPKADRKAERHDKYIDIQYVDQGEECIGFALHSPENEVSEDKLAEKDAIFYKTVKDEVALVMPAGTYAIFFPADVHRPCCESKQPGQVRKVVLKIKVSALG</sequence>
<dbReference type="Proteomes" id="UP000076268">
    <property type="component" value="Unassembled WGS sequence"/>
</dbReference>
<dbReference type="EMBL" id="LSGP01000017">
    <property type="protein sequence ID" value="KYZ76621.1"/>
    <property type="molecule type" value="Genomic_DNA"/>
</dbReference>
<organism evidence="1 2">
    <name type="scientific">Anaerosporomusa subterranea</name>
    <dbReference type="NCBI Taxonomy" id="1794912"/>
    <lineage>
        <taxon>Bacteria</taxon>
        <taxon>Bacillati</taxon>
        <taxon>Bacillota</taxon>
        <taxon>Negativicutes</taxon>
        <taxon>Acetonemataceae</taxon>
        <taxon>Anaerosporomusa</taxon>
    </lineage>
</organism>
<reference evidence="1 2" key="1">
    <citation type="submission" date="2016-02" db="EMBL/GenBank/DDBJ databases">
        <title>Anaerosporomusa subterraneum gen. nov., sp. nov., a spore-forming obligate anaerobe isolated from saprolite.</title>
        <authorList>
            <person name="Choi J.K."/>
            <person name="Shah M."/>
            <person name="Yee N."/>
        </authorList>
    </citation>
    <scope>NUCLEOTIDE SEQUENCE [LARGE SCALE GENOMIC DNA]</scope>
    <source>
        <strain evidence="1 2">RU4</strain>
    </source>
</reference>
<dbReference type="STRING" id="1794912.AXX12_09340"/>
<dbReference type="NCBIfam" id="TIGR00022">
    <property type="entry name" value="YhcH/YjgK/YiaL family protein"/>
    <property type="match status" value="1"/>
</dbReference>
<dbReference type="AlphaFoldDB" id="A0A154BRR1"/>
<evidence type="ECO:0000313" key="1">
    <source>
        <dbReference type="EMBL" id="KYZ76621.1"/>
    </source>
</evidence>
<dbReference type="SUPFAM" id="SSF51197">
    <property type="entry name" value="Clavaminate synthase-like"/>
    <property type="match status" value="1"/>
</dbReference>
<gene>
    <name evidence="1" type="ORF">AXX12_09340</name>
</gene>
<dbReference type="InterPro" id="IPR037012">
    <property type="entry name" value="NanQ/TabA/YiaL_sf"/>
</dbReference>
<dbReference type="PANTHER" id="PTHR34986">
    <property type="entry name" value="EVOLVED BETA-GALACTOSIDASE SUBUNIT BETA"/>
    <property type="match status" value="1"/>
</dbReference>
<dbReference type="Gene3D" id="2.60.120.370">
    <property type="entry name" value="YhcH/YjgK/YiaL"/>
    <property type="match status" value="1"/>
</dbReference>
<keyword evidence="2" id="KW-1185">Reference proteome</keyword>
<proteinExistence type="predicted"/>
<dbReference type="Pfam" id="PF04074">
    <property type="entry name" value="DUF386"/>
    <property type="match status" value="1"/>
</dbReference>
<protein>
    <recommendedName>
        <fullName evidence="3">YhcH/YjgK/YiaL family protein</fullName>
    </recommendedName>
</protein>
<dbReference type="OrthoDB" id="9792756at2"/>
<dbReference type="InterPro" id="IPR004375">
    <property type="entry name" value="NanQ/TabA/YiaL"/>
</dbReference>
<evidence type="ECO:0008006" key="3">
    <source>
        <dbReference type="Google" id="ProtNLM"/>
    </source>
</evidence>
<dbReference type="PANTHER" id="PTHR34986:SF1">
    <property type="entry name" value="PROTEIN YIAL"/>
    <property type="match status" value="1"/>
</dbReference>
<evidence type="ECO:0000313" key="2">
    <source>
        <dbReference type="Proteomes" id="UP000076268"/>
    </source>
</evidence>
<dbReference type="RefSeq" id="WP_066242407.1">
    <property type="nucleotide sequence ID" value="NZ_LSGP01000017.1"/>
</dbReference>
<name>A0A154BRR1_ANASB</name>
<comment type="caution">
    <text evidence="1">The sequence shown here is derived from an EMBL/GenBank/DDBJ whole genome shotgun (WGS) entry which is preliminary data.</text>
</comment>
<accession>A0A154BRR1</accession>